<dbReference type="EMBL" id="WUPT01000002">
    <property type="protein sequence ID" value="MXQ08075.1"/>
    <property type="molecule type" value="Genomic_DNA"/>
</dbReference>
<accession>A0A7C9MJV8</accession>
<comment type="caution">
    <text evidence="8">The sequence shown here is derived from an EMBL/GenBank/DDBJ whole genome shotgun (WGS) entry which is preliminary data.</text>
</comment>
<keyword evidence="3 6" id="KW-0812">Transmembrane</keyword>
<evidence type="ECO:0000256" key="3">
    <source>
        <dbReference type="ARBA" id="ARBA00022692"/>
    </source>
</evidence>
<evidence type="ECO:0000313" key="9">
    <source>
        <dbReference type="Proteomes" id="UP000480350"/>
    </source>
</evidence>
<reference evidence="8 9" key="1">
    <citation type="submission" date="2019-12" db="EMBL/GenBank/DDBJ databases">
        <authorList>
            <person name="Lee S.D."/>
        </authorList>
    </citation>
    <scope>NUCLEOTIDE SEQUENCE [LARGE SCALE GENOMIC DNA]</scope>
    <source>
        <strain evidence="8 9">GH1-50</strain>
    </source>
</reference>
<dbReference type="InterPro" id="IPR032816">
    <property type="entry name" value="VTT_dom"/>
</dbReference>
<name>A0A7C9MJV8_9RHOB</name>
<evidence type="ECO:0000313" key="8">
    <source>
        <dbReference type="EMBL" id="MXQ08075.1"/>
    </source>
</evidence>
<dbReference type="GO" id="GO:0005886">
    <property type="term" value="C:plasma membrane"/>
    <property type="evidence" value="ECO:0007669"/>
    <property type="project" value="UniProtKB-SubCell"/>
</dbReference>
<feature type="transmembrane region" description="Helical" evidence="6">
    <location>
        <begin position="107"/>
        <end position="126"/>
    </location>
</feature>
<feature type="domain" description="VTT" evidence="7">
    <location>
        <begin position="30"/>
        <end position="156"/>
    </location>
</feature>
<keyword evidence="9" id="KW-1185">Reference proteome</keyword>
<evidence type="ECO:0000256" key="2">
    <source>
        <dbReference type="ARBA" id="ARBA00022475"/>
    </source>
</evidence>
<reference evidence="8 9" key="2">
    <citation type="submission" date="2020-03" db="EMBL/GenBank/DDBJ databases">
        <title>Kangsaoukella pontilimi gen. nov., sp. nov., a new member of the family Rhodobacteraceae isolated from a tidal mudflat.</title>
        <authorList>
            <person name="Kim I.S."/>
        </authorList>
    </citation>
    <scope>NUCLEOTIDE SEQUENCE [LARGE SCALE GENOMIC DNA]</scope>
    <source>
        <strain evidence="8 9">GH1-50</strain>
    </source>
</reference>
<feature type="transmembrane region" description="Helical" evidence="6">
    <location>
        <begin position="35"/>
        <end position="60"/>
    </location>
</feature>
<dbReference type="Proteomes" id="UP000480350">
    <property type="component" value="Unassembled WGS sequence"/>
</dbReference>
<feature type="transmembrane region" description="Helical" evidence="6">
    <location>
        <begin position="6"/>
        <end position="28"/>
    </location>
</feature>
<dbReference type="PANTHER" id="PTHR42709:SF6">
    <property type="entry name" value="UNDECAPRENYL PHOSPHATE TRANSPORTER A"/>
    <property type="match status" value="1"/>
</dbReference>
<evidence type="ECO:0000256" key="6">
    <source>
        <dbReference type="SAM" id="Phobius"/>
    </source>
</evidence>
<comment type="subcellular location">
    <subcellularLocation>
        <location evidence="1">Cell membrane</location>
        <topology evidence="1">Multi-pass membrane protein</topology>
    </subcellularLocation>
</comment>
<protein>
    <submittedName>
        <fullName evidence="8">DedA family protein</fullName>
    </submittedName>
</protein>
<evidence type="ECO:0000256" key="4">
    <source>
        <dbReference type="ARBA" id="ARBA00022989"/>
    </source>
</evidence>
<dbReference type="RefSeq" id="WP_160764025.1">
    <property type="nucleotide sequence ID" value="NZ_WUPT01000002.1"/>
</dbReference>
<dbReference type="AlphaFoldDB" id="A0A7C9MJV8"/>
<feature type="transmembrane region" description="Helical" evidence="6">
    <location>
        <begin position="138"/>
        <end position="160"/>
    </location>
</feature>
<keyword evidence="4 6" id="KW-1133">Transmembrane helix</keyword>
<evidence type="ECO:0000256" key="1">
    <source>
        <dbReference type="ARBA" id="ARBA00004651"/>
    </source>
</evidence>
<dbReference type="PANTHER" id="PTHR42709">
    <property type="entry name" value="ALKALINE PHOSPHATASE LIKE PROTEIN"/>
    <property type="match status" value="1"/>
</dbReference>
<proteinExistence type="predicted"/>
<keyword evidence="5 6" id="KW-0472">Membrane</keyword>
<sequence length="198" mass="21104">MNELLFGYVSVYGLPIVGLAAFLSCLAVPIPTFAVMLAAGAFAATGDLVLWQVLAVAWLAAVAGDQTGFRIGRWGGAPIVESLSKRPTRAVLIERAMASIRKWGGTGVFFSTWLVAPLGPWMNLAAGASGMGWLRFTLWDGLGEAIWVCGYVGLGYLFGSELDRLTTLLGDWAGLTSSLAITALLGVILWRTVRRRAP</sequence>
<evidence type="ECO:0000259" key="7">
    <source>
        <dbReference type="Pfam" id="PF09335"/>
    </source>
</evidence>
<evidence type="ECO:0000256" key="5">
    <source>
        <dbReference type="ARBA" id="ARBA00023136"/>
    </source>
</evidence>
<dbReference type="Pfam" id="PF09335">
    <property type="entry name" value="VTT_dom"/>
    <property type="match status" value="1"/>
</dbReference>
<gene>
    <name evidence="8" type="ORF">GQ651_09490</name>
</gene>
<keyword evidence="2" id="KW-1003">Cell membrane</keyword>
<feature type="transmembrane region" description="Helical" evidence="6">
    <location>
        <begin position="172"/>
        <end position="190"/>
    </location>
</feature>
<organism evidence="8 9">
    <name type="scientific">Kangsaoukella pontilimi</name>
    <dbReference type="NCBI Taxonomy" id="2691042"/>
    <lineage>
        <taxon>Bacteria</taxon>
        <taxon>Pseudomonadati</taxon>
        <taxon>Pseudomonadota</taxon>
        <taxon>Alphaproteobacteria</taxon>
        <taxon>Rhodobacterales</taxon>
        <taxon>Paracoccaceae</taxon>
        <taxon>Kangsaoukella</taxon>
    </lineage>
</organism>
<dbReference type="InterPro" id="IPR051311">
    <property type="entry name" value="DedA_domain"/>
</dbReference>